<dbReference type="EMBL" id="BAAANE010000007">
    <property type="protein sequence ID" value="GAA1647823.1"/>
    <property type="molecule type" value="Genomic_DNA"/>
</dbReference>
<evidence type="ECO:0000313" key="2">
    <source>
        <dbReference type="Proteomes" id="UP001501319"/>
    </source>
</evidence>
<name>A0ABP4REU1_9ACTN</name>
<protein>
    <submittedName>
        <fullName evidence="1">Uncharacterized protein</fullName>
    </submittedName>
</protein>
<dbReference type="Proteomes" id="UP001501319">
    <property type="component" value="Unassembled WGS sequence"/>
</dbReference>
<comment type="caution">
    <text evidence="1">The sequence shown here is derived from an EMBL/GenBank/DDBJ whole genome shotgun (WGS) entry which is preliminary data.</text>
</comment>
<organism evidence="1 2">
    <name type="scientific">Kribbella alba</name>
    <dbReference type="NCBI Taxonomy" id="190197"/>
    <lineage>
        <taxon>Bacteria</taxon>
        <taxon>Bacillati</taxon>
        <taxon>Actinomycetota</taxon>
        <taxon>Actinomycetes</taxon>
        <taxon>Propionibacteriales</taxon>
        <taxon>Kribbellaceae</taxon>
        <taxon>Kribbella</taxon>
    </lineage>
</organism>
<reference evidence="2" key="1">
    <citation type="journal article" date="2019" name="Int. J. Syst. Evol. Microbiol.">
        <title>The Global Catalogue of Microorganisms (GCM) 10K type strain sequencing project: providing services to taxonomists for standard genome sequencing and annotation.</title>
        <authorList>
            <consortium name="The Broad Institute Genomics Platform"/>
            <consortium name="The Broad Institute Genome Sequencing Center for Infectious Disease"/>
            <person name="Wu L."/>
            <person name="Ma J."/>
        </authorList>
    </citation>
    <scope>NUCLEOTIDE SEQUENCE [LARGE SCALE GENOMIC DNA]</scope>
    <source>
        <strain evidence="2">JCM 14306</strain>
    </source>
</reference>
<gene>
    <name evidence="1" type="ORF">GCM10009744_43890</name>
</gene>
<sequence>MSEAEIDRLLTASESLRWILRLLFLDQAGLDPELMAARFRLSQRYNYFVRDAADWQPKVYSKKPRKG</sequence>
<proteinExistence type="predicted"/>
<evidence type="ECO:0000313" key="1">
    <source>
        <dbReference type="EMBL" id="GAA1647823.1"/>
    </source>
</evidence>
<accession>A0ABP4REU1</accession>
<keyword evidence="2" id="KW-1185">Reference proteome</keyword>